<dbReference type="Gene3D" id="3.90.79.10">
    <property type="entry name" value="Nucleoside Triphosphate Pyrophosphohydrolase"/>
    <property type="match status" value="1"/>
</dbReference>
<organism evidence="3 4">
    <name type="scientific">Vombatus ursinus</name>
    <name type="common">Common wombat</name>
    <dbReference type="NCBI Taxonomy" id="29139"/>
    <lineage>
        <taxon>Eukaryota</taxon>
        <taxon>Metazoa</taxon>
        <taxon>Chordata</taxon>
        <taxon>Craniata</taxon>
        <taxon>Vertebrata</taxon>
        <taxon>Euteleostomi</taxon>
        <taxon>Mammalia</taxon>
        <taxon>Metatheria</taxon>
        <taxon>Diprotodontia</taxon>
        <taxon>Vombatidae</taxon>
        <taxon>Vombatus</taxon>
    </lineage>
</organism>
<dbReference type="Pfam" id="PF15916">
    <property type="entry name" value="DUF4743"/>
    <property type="match status" value="1"/>
</dbReference>
<dbReference type="STRING" id="29139.ENSVURP00010032424"/>
<dbReference type="InterPro" id="IPR015797">
    <property type="entry name" value="NUDIX_hydrolase-like_dom_sf"/>
</dbReference>
<evidence type="ECO:0000259" key="2">
    <source>
        <dbReference type="PROSITE" id="PS51462"/>
    </source>
</evidence>
<feature type="domain" description="Nudix hydrolase" evidence="2">
    <location>
        <begin position="157"/>
        <end position="304"/>
    </location>
</feature>
<dbReference type="GeneTree" id="ENSGT00390000016016"/>
<dbReference type="FunFam" id="3.90.79.10:FF:000019">
    <property type="entry name" value="Thiamin pyrophosphokinase, putative"/>
    <property type="match status" value="1"/>
</dbReference>
<keyword evidence="4" id="KW-1185">Reference proteome</keyword>
<reference evidence="3" key="3">
    <citation type="submission" date="2025-09" db="UniProtKB">
        <authorList>
            <consortium name="Ensembl"/>
        </authorList>
    </citation>
    <scope>IDENTIFICATION</scope>
</reference>
<dbReference type="AlphaFoldDB" id="A0A4X2M3Q3"/>
<dbReference type="SUPFAM" id="SSF55811">
    <property type="entry name" value="Nudix"/>
    <property type="match status" value="1"/>
</dbReference>
<dbReference type="CDD" id="cd03676">
    <property type="entry name" value="NUDIX_Tnr3_like"/>
    <property type="match status" value="1"/>
</dbReference>
<feature type="compositionally biased region" description="Low complexity" evidence="1">
    <location>
        <begin position="1"/>
        <end position="18"/>
    </location>
</feature>
<gene>
    <name evidence="3" type="primary">LOC114033368</name>
</gene>
<dbReference type="PANTHER" id="PTHR13622">
    <property type="entry name" value="THIAMIN PYROPHOSPHOKINASE"/>
    <property type="match status" value="1"/>
</dbReference>
<evidence type="ECO:0000256" key="1">
    <source>
        <dbReference type="SAM" id="MobiDB-lite"/>
    </source>
</evidence>
<dbReference type="Ensembl" id="ENSVURT00010036917.1">
    <property type="protein sequence ID" value="ENSVURP00010032424.1"/>
    <property type="gene ID" value="ENSVURG00010024746.1"/>
</dbReference>
<dbReference type="OMA" id="HRRLEYP"/>
<evidence type="ECO:0000313" key="3">
    <source>
        <dbReference type="Ensembl" id="ENSVURP00010032424.1"/>
    </source>
</evidence>
<feature type="region of interest" description="Disordered" evidence="1">
    <location>
        <begin position="1"/>
        <end position="46"/>
    </location>
</feature>
<dbReference type="PANTHER" id="PTHR13622:SF8">
    <property type="entry name" value="THIAMIN PYROPHOSPHOKINASE 1"/>
    <property type="match status" value="1"/>
</dbReference>
<dbReference type="Proteomes" id="UP000314987">
    <property type="component" value="Unassembled WGS sequence"/>
</dbReference>
<dbReference type="GO" id="GO:0044715">
    <property type="term" value="F:8-oxo-dGDP phosphatase activity"/>
    <property type="evidence" value="ECO:0007669"/>
    <property type="project" value="TreeGrafter"/>
</dbReference>
<dbReference type="PROSITE" id="PS51462">
    <property type="entry name" value="NUDIX"/>
    <property type="match status" value="1"/>
</dbReference>
<protein>
    <recommendedName>
        <fullName evidence="2">Nudix hydrolase domain-containing protein</fullName>
    </recommendedName>
</protein>
<dbReference type="InterPro" id="IPR000086">
    <property type="entry name" value="NUDIX_hydrolase_dom"/>
</dbReference>
<feature type="compositionally biased region" description="Pro residues" evidence="1">
    <location>
        <begin position="19"/>
        <end position="46"/>
    </location>
</feature>
<accession>A0A4X2M3Q3</accession>
<reference evidence="3" key="2">
    <citation type="submission" date="2025-08" db="UniProtKB">
        <authorList>
            <consortium name="Ensembl"/>
        </authorList>
    </citation>
    <scope>IDENTIFICATION</scope>
</reference>
<dbReference type="Pfam" id="PF00293">
    <property type="entry name" value="NUDIX"/>
    <property type="match status" value="1"/>
</dbReference>
<proteinExistence type="predicted"/>
<name>A0A4X2M3Q3_VOMUR</name>
<dbReference type="InterPro" id="IPR031804">
    <property type="entry name" value="DUF4743"/>
</dbReference>
<evidence type="ECO:0000313" key="4">
    <source>
        <dbReference type="Proteomes" id="UP000314987"/>
    </source>
</evidence>
<reference evidence="4" key="1">
    <citation type="submission" date="2018-12" db="EMBL/GenBank/DDBJ databases">
        <authorList>
            <person name="Yazar S."/>
        </authorList>
    </citation>
    <scope>NUCLEOTIDE SEQUENCE [LARGE SCALE GENOMIC DNA]</scope>
</reference>
<sequence>VRGSLGPQLPLSSLLPSSSPTPPPPPPPSPTSPPLPPPSSHWPTCPPTGSSGFQCLPLVVEGQQVGLVVPAVARELRSFPDVFVEVAEGLEVRGGHCPEERTEAVAGVLAQLRAQGRLARLSKWRDEVYEVRPSFGAPALFNVERAAAPLLGVLQFGVHLNAFVYHQDDGAGSRQMLMWLARRSLHKATYPGLLDNLAAGGISAGLGVKETLVKESWEEARVPPELVAQAQPVGCVSYTYEEMDGEEFGAVVRECLFTFDLEMPEDFTPRVGDGEAQEFYLWPLDKVREAVNSGKFKPNCALVVVDFLLRHGLLHPDQEPLYPELTAVMHQTL</sequence>